<dbReference type="GO" id="GO:0030170">
    <property type="term" value="F:pyridoxal phosphate binding"/>
    <property type="evidence" value="ECO:0007669"/>
    <property type="project" value="InterPro"/>
</dbReference>
<dbReference type="EMBL" id="UAVU01000003">
    <property type="protein sequence ID" value="SQA98767.1"/>
    <property type="molecule type" value="Genomic_DNA"/>
</dbReference>
<dbReference type="GO" id="GO:0006520">
    <property type="term" value="P:amino acid metabolic process"/>
    <property type="evidence" value="ECO:0007669"/>
    <property type="project" value="InterPro"/>
</dbReference>
<name>A0A2X2T8T3_9ENTR</name>
<evidence type="ECO:0000256" key="2">
    <source>
        <dbReference type="ARBA" id="ARBA00022898"/>
    </source>
</evidence>
<dbReference type="Gene3D" id="3.40.50.1100">
    <property type="match status" value="1"/>
</dbReference>
<reference evidence="3 4" key="1">
    <citation type="submission" date="2018-06" db="EMBL/GenBank/DDBJ databases">
        <authorList>
            <consortium name="Pathogen Informatics"/>
            <person name="Doyle S."/>
        </authorList>
    </citation>
    <scope>NUCLEOTIDE SEQUENCE [LARGE SCALE GENOMIC DNA]</scope>
    <source>
        <strain evidence="3 4">NCTC12120</strain>
    </source>
</reference>
<proteinExistence type="predicted"/>
<comment type="cofactor">
    <cofactor evidence="1">
        <name>pyridoxal 5'-phosphate</name>
        <dbReference type="ChEBI" id="CHEBI:597326"/>
    </cofactor>
</comment>
<organism evidence="3 4">
    <name type="scientific">Cedecea neteri</name>
    <dbReference type="NCBI Taxonomy" id="158822"/>
    <lineage>
        <taxon>Bacteria</taxon>
        <taxon>Pseudomonadati</taxon>
        <taxon>Pseudomonadota</taxon>
        <taxon>Gammaproteobacteria</taxon>
        <taxon>Enterobacterales</taxon>
        <taxon>Enterobacteriaceae</taxon>
        <taxon>Cedecea</taxon>
    </lineage>
</organism>
<keyword evidence="2" id="KW-0663">Pyridoxal phosphate</keyword>
<dbReference type="AlphaFoldDB" id="A0A2X2T8T3"/>
<sequence>MKSTEINALTEKFPLLSELTALNETTWFNPGTTSLAEGLPHVGLTEQDVKEAHARLARFAPYLAKAFPETAATGGIIESELAAIPAMQKRLEKENGQKLCGNLWLKKDSHLPISGSIKARGGHL</sequence>
<dbReference type="InterPro" id="IPR036052">
    <property type="entry name" value="TrpB-like_PALP_sf"/>
</dbReference>
<accession>A0A2X2T8T3</accession>
<evidence type="ECO:0000313" key="4">
    <source>
        <dbReference type="Proteomes" id="UP000251197"/>
    </source>
</evidence>
<evidence type="ECO:0000313" key="3">
    <source>
        <dbReference type="EMBL" id="SQA98767.1"/>
    </source>
</evidence>
<dbReference type="PROSITE" id="PS00165">
    <property type="entry name" value="DEHYDRATASE_SER_THR"/>
    <property type="match status" value="1"/>
</dbReference>
<gene>
    <name evidence="3" type="primary">dsdA_2</name>
    <name evidence="3" type="ORF">NCTC12120_02664</name>
</gene>
<dbReference type="InterPro" id="IPR000634">
    <property type="entry name" value="Ser/Thr_deHydtase_PyrdxlP-BS"/>
</dbReference>
<protein>
    <submittedName>
        <fullName evidence="3">D-serine dehydratase</fullName>
        <ecNumber evidence="3">4.3.1.18</ecNumber>
    </submittedName>
</protein>
<dbReference type="Proteomes" id="UP000251197">
    <property type="component" value="Unassembled WGS sequence"/>
</dbReference>
<dbReference type="EC" id="4.3.1.18" evidence="3"/>
<evidence type="ECO:0000256" key="1">
    <source>
        <dbReference type="ARBA" id="ARBA00001933"/>
    </source>
</evidence>
<dbReference type="GO" id="GO:0008721">
    <property type="term" value="F:D-serine ammonia-lyase activity"/>
    <property type="evidence" value="ECO:0007669"/>
    <property type="project" value="UniProtKB-EC"/>
</dbReference>
<keyword evidence="3" id="KW-0456">Lyase</keyword>